<dbReference type="InterPro" id="IPR028143">
    <property type="entry name" value="Get2/sif1"/>
</dbReference>
<evidence type="ECO:0000256" key="5">
    <source>
        <dbReference type="SAM" id="Phobius"/>
    </source>
</evidence>
<protein>
    <recommendedName>
        <fullName evidence="8">Golgi to ER traffic protein 2</fullName>
    </recommendedName>
</protein>
<evidence type="ECO:0000256" key="2">
    <source>
        <dbReference type="ARBA" id="ARBA00022989"/>
    </source>
</evidence>
<feature type="compositionally biased region" description="Basic and acidic residues" evidence="4">
    <location>
        <begin position="19"/>
        <end position="32"/>
    </location>
</feature>
<feature type="compositionally biased region" description="Low complexity" evidence="4">
    <location>
        <begin position="1"/>
        <end position="18"/>
    </location>
</feature>
<dbReference type="EMBL" id="NRSZ01000250">
    <property type="protein sequence ID" value="PNY28506.1"/>
    <property type="molecule type" value="Genomic_DNA"/>
</dbReference>
<sequence>MAETAAAASGDAAAQRAAEQARLRKERREAKIKAGGSARLNKITGIGGRIVGETEQASLIVSGEASTPAAVPAHSADPDEIDISQHFYAPKSTARGGAAVPQGAISEAQLRQMMLGLDHPGQSNSPGPAPGPNGVAMDDAPLMKMMTQMMGGGGVGLPPGASPFPGMPNMPGMPPQQQQPAARPDSYTSFFRLVHALFALSLGLYVTLLMPFSGTKLEREHAALAHAQLSAEDDANEHHKRIFFWIFATGEAVLLTSRFFLDKGRQPPTGMLWTIVGFIPEPLKGYVTVALRYGQIFTTVRADILACMFVLGVCSWCKS</sequence>
<feature type="transmembrane region" description="Helical" evidence="5">
    <location>
        <begin position="193"/>
        <end position="212"/>
    </location>
</feature>
<evidence type="ECO:0000256" key="3">
    <source>
        <dbReference type="ARBA" id="ARBA00023136"/>
    </source>
</evidence>
<evidence type="ECO:0000256" key="4">
    <source>
        <dbReference type="SAM" id="MobiDB-lite"/>
    </source>
</evidence>
<keyword evidence="3 5" id="KW-0472">Membrane</keyword>
<name>A0A2K3QLU0_9HYPO</name>
<dbReference type="PANTHER" id="PTHR28263:SF1">
    <property type="entry name" value="GOLGI TO ER TRAFFIC PROTEIN 2"/>
    <property type="match status" value="1"/>
</dbReference>
<feature type="region of interest" description="Disordered" evidence="4">
    <location>
        <begin position="1"/>
        <end position="34"/>
    </location>
</feature>
<dbReference type="OrthoDB" id="5393181at2759"/>
<dbReference type="STRING" id="45235.A0A2K3QLU0"/>
<organism evidence="6 7">
    <name type="scientific">Tolypocladium capitatum</name>
    <dbReference type="NCBI Taxonomy" id="45235"/>
    <lineage>
        <taxon>Eukaryota</taxon>
        <taxon>Fungi</taxon>
        <taxon>Dikarya</taxon>
        <taxon>Ascomycota</taxon>
        <taxon>Pezizomycotina</taxon>
        <taxon>Sordariomycetes</taxon>
        <taxon>Hypocreomycetidae</taxon>
        <taxon>Hypocreales</taxon>
        <taxon>Ophiocordycipitaceae</taxon>
        <taxon>Tolypocladium</taxon>
    </lineage>
</organism>
<keyword evidence="7" id="KW-1185">Reference proteome</keyword>
<dbReference type="Pfam" id="PF08690">
    <property type="entry name" value="GET2"/>
    <property type="match status" value="1"/>
</dbReference>
<comment type="caution">
    <text evidence="6">The sequence shown here is derived from an EMBL/GenBank/DDBJ whole genome shotgun (WGS) entry which is preliminary data.</text>
</comment>
<evidence type="ECO:0000313" key="6">
    <source>
        <dbReference type="EMBL" id="PNY28506.1"/>
    </source>
</evidence>
<dbReference type="GO" id="GO:0006890">
    <property type="term" value="P:retrograde vesicle-mediated transport, Golgi to endoplasmic reticulum"/>
    <property type="evidence" value="ECO:0007669"/>
    <property type="project" value="TreeGrafter"/>
</dbReference>
<dbReference type="PANTHER" id="PTHR28263">
    <property type="entry name" value="GOLGI TO ER TRAFFIC PROTEIN 2"/>
    <property type="match status" value="1"/>
</dbReference>
<keyword evidence="2 5" id="KW-1133">Transmembrane helix</keyword>
<gene>
    <name evidence="6" type="ORF">TCAP_01560</name>
</gene>
<dbReference type="Proteomes" id="UP000236621">
    <property type="component" value="Unassembled WGS sequence"/>
</dbReference>
<evidence type="ECO:0000256" key="1">
    <source>
        <dbReference type="ARBA" id="ARBA00022692"/>
    </source>
</evidence>
<accession>A0A2K3QLU0</accession>
<evidence type="ECO:0008006" key="8">
    <source>
        <dbReference type="Google" id="ProtNLM"/>
    </source>
</evidence>
<evidence type="ECO:0000313" key="7">
    <source>
        <dbReference type="Proteomes" id="UP000236621"/>
    </source>
</evidence>
<dbReference type="AlphaFoldDB" id="A0A2K3QLU0"/>
<proteinExistence type="predicted"/>
<reference evidence="6 7" key="1">
    <citation type="submission" date="2017-08" db="EMBL/GenBank/DDBJ databases">
        <title>Harnessing the power of phylogenomics to disentangle the directionality and signatures of interkingdom host jumping in the parasitic fungal genus Tolypocladium.</title>
        <authorList>
            <person name="Quandt C.A."/>
            <person name="Patterson W."/>
            <person name="Spatafora J.W."/>
        </authorList>
    </citation>
    <scope>NUCLEOTIDE SEQUENCE [LARGE SCALE GENOMIC DNA]</scope>
    <source>
        <strain evidence="6 7">CBS 113982</strain>
    </source>
</reference>
<keyword evidence="1 5" id="KW-0812">Transmembrane</keyword>
<feature type="transmembrane region" description="Helical" evidence="5">
    <location>
        <begin position="242"/>
        <end position="261"/>
    </location>
</feature>